<dbReference type="RefSeq" id="WP_341980669.1">
    <property type="nucleotide sequence ID" value="NZ_JBBYAF010000005.1"/>
</dbReference>
<gene>
    <name evidence="2" type="ORF">AAEO50_03955</name>
</gene>
<comment type="caution">
    <text evidence="2">The sequence shown here is derived from an EMBL/GenBank/DDBJ whole genome shotgun (WGS) entry which is preliminary data.</text>
</comment>
<reference evidence="2 3" key="1">
    <citation type="submission" date="2024-04" db="EMBL/GenBank/DDBJ databases">
        <title>Bacillus oryzaecorticis sp. nov., a moderately halophilic bacterium isolated from rice husks.</title>
        <authorList>
            <person name="Zhu H.-S."/>
        </authorList>
    </citation>
    <scope>NUCLEOTIDE SEQUENCE [LARGE SCALE GENOMIC DNA]</scope>
    <source>
        <strain evidence="2 3">ZC255</strain>
    </source>
</reference>
<name>A0ABU9K5U8_9BACI</name>
<dbReference type="PROSITE" id="PS51819">
    <property type="entry name" value="VOC"/>
    <property type="match status" value="1"/>
</dbReference>
<evidence type="ECO:0000313" key="2">
    <source>
        <dbReference type="EMBL" id="MEL3971425.1"/>
    </source>
</evidence>
<dbReference type="CDD" id="cd06587">
    <property type="entry name" value="VOC"/>
    <property type="match status" value="1"/>
</dbReference>
<dbReference type="InterPro" id="IPR037523">
    <property type="entry name" value="VOC_core"/>
</dbReference>
<dbReference type="InterPro" id="IPR029068">
    <property type="entry name" value="Glyas_Bleomycin-R_OHBP_Dase"/>
</dbReference>
<dbReference type="SUPFAM" id="SSF54593">
    <property type="entry name" value="Glyoxalase/Bleomycin resistance protein/Dihydroxybiphenyl dioxygenase"/>
    <property type="match status" value="1"/>
</dbReference>
<dbReference type="Proteomes" id="UP001389717">
    <property type="component" value="Unassembled WGS sequence"/>
</dbReference>
<evidence type="ECO:0000259" key="1">
    <source>
        <dbReference type="PROSITE" id="PS51819"/>
    </source>
</evidence>
<dbReference type="Pfam" id="PF00903">
    <property type="entry name" value="Glyoxalase"/>
    <property type="match status" value="1"/>
</dbReference>
<keyword evidence="3" id="KW-1185">Reference proteome</keyword>
<protein>
    <submittedName>
        <fullName evidence="2">VOC family protein</fullName>
    </submittedName>
</protein>
<feature type="domain" description="VOC" evidence="1">
    <location>
        <begin position="7"/>
        <end position="126"/>
    </location>
</feature>
<sequence>MSEKLIRVGTNYIPVIDVDRSAEWYEGNLGAVLNYKDGEKAILDLANQSLFLVKAETGQTANFHDHDGAVRFSMTFEVDGLEVLNSLHTELTEKGIVVGEIENRGHAGRNFVFTDPDGNKFDVWSELSPTFKERWN</sequence>
<organism evidence="2 3">
    <name type="scientific">Rossellomorea oryzaecorticis</name>
    <dbReference type="NCBI Taxonomy" id="1396505"/>
    <lineage>
        <taxon>Bacteria</taxon>
        <taxon>Bacillati</taxon>
        <taxon>Bacillota</taxon>
        <taxon>Bacilli</taxon>
        <taxon>Bacillales</taxon>
        <taxon>Bacillaceae</taxon>
        <taxon>Rossellomorea</taxon>
    </lineage>
</organism>
<proteinExistence type="predicted"/>
<dbReference type="Gene3D" id="3.10.180.10">
    <property type="entry name" value="2,3-Dihydroxybiphenyl 1,2-Dioxygenase, domain 1"/>
    <property type="match status" value="1"/>
</dbReference>
<accession>A0ABU9K5U8</accession>
<dbReference type="InterPro" id="IPR004360">
    <property type="entry name" value="Glyas_Fos-R_dOase_dom"/>
</dbReference>
<dbReference type="EMBL" id="JBBYAF010000005">
    <property type="protein sequence ID" value="MEL3971425.1"/>
    <property type="molecule type" value="Genomic_DNA"/>
</dbReference>
<evidence type="ECO:0000313" key="3">
    <source>
        <dbReference type="Proteomes" id="UP001389717"/>
    </source>
</evidence>